<dbReference type="EMBL" id="BMHK01000009">
    <property type="protein sequence ID" value="GGB99100.1"/>
    <property type="molecule type" value="Genomic_DNA"/>
</dbReference>
<dbReference type="GO" id="GO:0003824">
    <property type="term" value="F:catalytic activity"/>
    <property type="evidence" value="ECO:0007669"/>
    <property type="project" value="UniProtKB-ARBA"/>
</dbReference>
<gene>
    <name evidence="2" type="ORF">GCM10011494_16930</name>
</gene>
<comment type="caution">
    <text evidence="2">The sequence shown here is derived from an EMBL/GenBank/DDBJ whole genome shotgun (WGS) entry which is preliminary data.</text>
</comment>
<dbReference type="CDD" id="cd06558">
    <property type="entry name" value="crotonase-like"/>
    <property type="match status" value="1"/>
</dbReference>
<dbReference type="Proteomes" id="UP000608154">
    <property type="component" value="Unassembled WGS sequence"/>
</dbReference>
<dbReference type="AlphaFoldDB" id="A0A916X5B2"/>
<dbReference type="Pfam" id="PF00378">
    <property type="entry name" value="ECH_1"/>
    <property type="match status" value="1"/>
</dbReference>
<keyword evidence="3" id="KW-1185">Reference proteome</keyword>
<evidence type="ECO:0000313" key="2">
    <source>
        <dbReference type="EMBL" id="GGB99100.1"/>
    </source>
</evidence>
<dbReference type="PANTHER" id="PTHR43802">
    <property type="entry name" value="ENOYL-COA HYDRATASE"/>
    <property type="match status" value="1"/>
</dbReference>
<dbReference type="Gene3D" id="3.90.226.10">
    <property type="entry name" value="2-enoyl-CoA Hydratase, Chain A, domain 1"/>
    <property type="match status" value="1"/>
</dbReference>
<accession>A0A916X5B2</accession>
<sequence>MIEAGLTISGEQLALGESPAGLDIGIVDLDREPDSPSQLVLPPYPVIGVGNRAHPMAGAVDTIVESPYRIEALIAAARAQPLAAMTVTQLLRMLPRLEGADALTAESFAYAMLQGSEAHRTWIERQSSAHSQEKAGRVGLERNGDVLTVTLDRPEAGNAIDRPMRDGLHEAFALANADRTIERVVLRAEGKAFSLGADLAEFGTTCDPVTAHAIRCRTLPAREAILCAERLEAEIDGACVGAGLELAAFAGRVTATRRSWFQLPELSMGILPGAGGCVSLSRRIGPQRTLLMILSGRRLNAREALDWGLVDALVD</sequence>
<dbReference type="PANTHER" id="PTHR43802:SF1">
    <property type="entry name" value="IP11341P-RELATED"/>
    <property type="match status" value="1"/>
</dbReference>
<evidence type="ECO:0008006" key="4">
    <source>
        <dbReference type="Google" id="ProtNLM"/>
    </source>
</evidence>
<protein>
    <recommendedName>
        <fullName evidence="4">Enoyl-CoA hydratase/isomerase family protein</fullName>
    </recommendedName>
</protein>
<proteinExistence type="inferred from homology"/>
<comment type="similarity">
    <text evidence="1">Belongs to the enoyl-CoA hydratase/isomerase family.</text>
</comment>
<dbReference type="InterPro" id="IPR029045">
    <property type="entry name" value="ClpP/crotonase-like_dom_sf"/>
</dbReference>
<reference evidence="2" key="2">
    <citation type="submission" date="2020-09" db="EMBL/GenBank/DDBJ databases">
        <authorList>
            <person name="Sun Q."/>
            <person name="Zhou Y."/>
        </authorList>
    </citation>
    <scope>NUCLEOTIDE SEQUENCE</scope>
    <source>
        <strain evidence="2">CGMCC 1.15095</strain>
    </source>
</reference>
<reference evidence="2" key="1">
    <citation type="journal article" date="2014" name="Int. J. Syst. Evol. Microbiol.">
        <title>Complete genome sequence of Corynebacterium casei LMG S-19264T (=DSM 44701T), isolated from a smear-ripened cheese.</title>
        <authorList>
            <consortium name="US DOE Joint Genome Institute (JGI-PGF)"/>
            <person name="Walter F."/>
            <person name="Albersmeier A."/>
            <person name="Kalinowski J."/>
            <person name="Ruckert C."/>
        </authorList>
    </citation>
    <scope>NUCLEOTIDE SEQUENCE</scope>
    <source>
        <strain evidence="2">CGMCC 1.15095</strain>
    </source>
</reference>
<evidence type="ECO:0000313" key="3">
    <source>
        <dbReference type="Proteomes" id="UP000608154"/>
    </source>
</evidence>
<evidence type="ECO:0000256" key="1">
    <source>
        <dbReference type="ARBA" id="ARBA00005254"/>
    </source>
</evidence>
<dbReference type="InterPro" id="IPR001753">
    <property type="entry name" value="Enoyl-CoA_hydra/iso"/>
</dbReference>
<organism evidence="2 3">
    <name type="scientific">Novosphingobium endophyticum</name>
    <dbReference type="NCBI Taxonomy" id="1955250"/>
    <lineage>
        <taxon>Bacteria</taxon>
        <taxon>Pseudomonadati</taxon>
        <taxon>Pseudomonadota</taxon>
        <taxon>Alphaproteobacteria</taxon>
        <taxon>Sphingomonadales</taxon>
        <taxon>Sphingomonadaceae</taxon>
        <taxon>Novosphingobium</taxon>
    </lineage>
</organism>
<dbReference type="SUPFAM" id="SSF52096">
    <property type="entry name" value="ClpP/crotonase"/>
    <property type="match status" value="1"/>
</dbReference>
<name>A0A916X5B2_9SPHN</name>